<dbReference type="EnsemblProtists" id="EOD10071">
    <property type="protein sequence ID" value="EOD10071"/>
    <property type="gene ID" value="EMIHUDRAFT_465345"/>
</dbReference>
<reference evidence="2" key="2">
    <citation type="submission" date="2024-10" db="UniProtKB">
        <authorList>
            <consortium name="EnsemblProtists"/>
        </authorList>
    </citation>
    <scope>IDENTIFICATION</scope>
</reference>
<proteinExistence type="predicted"/>
<feature type="compositionally biased region" description="Low complexity" evidence="1">
    <location>
        <begin position="268"/>
        <end position="285"/>
    </location>
</feature>
<dbReference type="GO" id="GO:0003723">
    <property type="term" value="F:RNA binding"/>
    <property type="evidence" value="ECO:0007669"/>
    <property type="project" value="InterPro"/>
</dbReference>
<evidence type="ECO:0000313" key="3">
    <source>
        <dbReference type="Proteomes" id="UP000013827"/>
    </source>
</evidence>
<feature type="compositionally biased region" description="Low complexity" evidence="1">
    <location>
        <begin position="223"/>
        <end position="233"/>
    </location>
</feature>
<feature type="compositionally biased region" description="Pro residues" evidence="1">
    <location>
        <begin position="234"/>
        <end position="247"/>
    </location>
</feature>
<feature type="region of interest" description="Disordered" evidence="1">
    <location>
        <begin position="95"/>
        <end position="129"/>
    </location>
</feature>
<dbReference type="GeneID" id="17256108"/>
<dbReference type="KEGG" id="ehx:EMIHUDRAFT_465345"/>
<dbReference type="PaxDb" id="2903-EOD10071"/>
<name>A0A0D3IFN6_EMIH1</name>
<evidence type="ECO:0000256" key="1">
    <source>
        <dbReference type="SAM" id="MobiDB-lite"/>
    </source>
</evidence>
<feature type="region of interest" description="Disordered" evidence="1">
    <location>
        <begin position="323"/>
        <end position="352"/>
    </location>
</feature>
<dbReference type="HOGENOM" id="CLU_033297_0_0_1"/>
<feature type="region of interest" description="Disordered" evidence="1">
    <location>
        <begin position="178"/>
        <end position="285"/>
    </location>
</feature>
<dbReference type="RefSeq" id="XP_005762500.1">
    <property type="nucleotide sequence ID" value="XM_005762443.1"/>
</dbReference>
<feature type="compositionally biased region" description="Low complexity" evidence="1">
    <location>
        <begin position="325"/>
        <end position="352"/>
    </location>
</feature>
<organism evidence="2 3">
    <name type="scientific">Emiliania huxleyi (strain CCMP1516)</name>
    <dbReference type="NCBI Taxonomy" id="280463"/>
    <lineage>
        <taxon>Eukaryota</taxon>
        <taxon>Haptista</taxon>
        <taxon>Haptophyta</taxon>
        <taxon>Prymnesiophyceae</taxon>
        <taxon>Isochrysidales</taxon>
        <taxon>Noelaerhabdaceae</taxon>
        <taxon>Emiliania</taxon>
    </lineage>
</organism>
<dbReference type="InterPro" id="IPR036053">
    <property type="entry name" value="PABP-dom"/>
</dbReference>
<reference evidence="3" key="1">
    <citation type="journal article" date="2013" name="Nature">
        <title>Pan genome of the phytoplankton Emiliania underpins its global distribution.</title>
        <authorList>
            <person name="Read B.A."/>
            <person name="Kegel J."/>
            <person name="Klute M.J."/>
            <person name="Kuo A."/>
            <person name="Lefebvre S.C."/>
            <person name="Maumus F."/>
            <person name="Mayer C."/>
            <person name="Miller J."/>
            <person name="Monier A."/>
            <person name="Salamov A."/>
            <person name="Young J."/>
            <person name="Aguilar M."/>
            <person name="Claverie J.M."/>
            <person name="Frickenhaus S."/>
            <person name="Gonzalez K."/>
            <person name="Herman E.K."/>
            <person name="Lin Y.C."/>
            <person name="Napier J."/>
            <person name="Ogata H."/>
            <person name="Sarno A.F."/>
            <person name="Shmutz J."/>
            <person name="Schroeder D."/>
            <person name="de Vargas C."/>
            <person name="Verret F."/>
            <person name="von Dassow P."/>
            <person name="Valentin K."/>
            <person name="Van de Peer Y."/>
            <person name="Wheeler G."/>
            <person name="Dacks J.B."/>
            <person name="Delwiche C.F."/>
            <person name="Dyhrman S.T."/>
            <person name="Glockner G."/>
            <person name="John U."/>
            <person name="Richards T."/>
            <person name="Worden A.Z."/>
            <person name="Zhang X."/>
            <person name="Grigoriev I.V."/>
            <person name="Allen A.E."/>
            <person name="Bidle K."/>
            <person name="Borodovsky M."/>
            <person name="Bowler C."/>
            <person name="Brownlee C."/>
            <person name="Cock J.M."/>
            <person name="Elias M."/>
            <person name="Gladyshev V.N."/>
            <person name="Groth M."/>
            <person name="Guda C."/>
            <person name="Hadaegh A."/>
            <person name="Iglesias-Rodriguez M.D."/>
            <person name="Jenkins J."/>
            <person name="Jones B.M."/>
            <person name="Lawson T."/>
            <person name="Leese F."/>
            <person name="Lindquist E."/>
            <person name="Lobanov A."/>
            <person name="Lomsadze A."/>
            <person name="Malik S.B."/>
            <person name="Marsh M.E."/>
            <person name="Mackinder L."/>
            <person name="Mock T."/>
            <person name="Mueller-Roeber B."/>
            <person name="Pagarete A."/>
            <person name="Parker M."/>
            <person name="Probert I."/>
            <person name="Quesneville H."/>
            <person name="Raines C."/>
            <person name="Rensing S.A."/>
            <person name="Riano-Pachon D.M."/>
            <person name="Richier S."/>
            <person name="Rokitta S."/>
            <person name="Shiraiwa Y."/>
            <person name="Soanes D.M."/>
            <person name="van der Giezen M."/>
            <person name="Wahlund T.M."/>
            <person name="Williams B."/>
            <person name="Wilson W."/>
            <person name="Wolfe G."/>
            <person name="Wurch L.L."/>
        </authorList>
    </citation>
    <scope>NUCLEOTIDE SEQUENCE</scope>
</reference>
<sequence>MTSFGELLQLAGTSDPAELFGRAWRLWGSVQRSIEPAAAEGELRSAQALMSILVDAGALSERQLSQAELCRSSVSALLATLESPGAARAGAQPVAAAAAESETPSSDLGAAHAAPHAGRRHAPRPDALPAPSMLLGSGLLAARPSRGMMLDFPIEQLLPLLADPSQLKPVAHQAMEALKAAPQPQPPPPQPQPPPPQPQPPPTTPTKAMPRRKAPAKTKLAELKATPAAAPPAAEAPPPPAPAPLAPPFAVADQLAEMEPADPPDTTPAPNGVAAATPPGGEAAEAAEAAAAEVAAAEVAAVEAGIAAVAVGAAVEAAEAEEAVAAEGEQTPAVGAAPVGEPAAEEPAVGGAPRRLSLADLESIQSDAMADDVPIDLERMSGWTAEQATTFFESGGTEVP</sequence>
<dbReference type="eggNOG" id="ENOG502T1B7">
    <property type="taxonomic scope" value="Eukaryota"/>
</dbReference>
<keyword evidence="3" id="KW-1185">Reference proteome</keyword>
<evidence type="ECO:0000313" key="2">
    <source>
        <dbReference type="EnsemblProtists" id="EOD10071"/>
    </source>
</evidence>
<accession>A0A0D3IFN6</accession>
<dbReference type="Proteomes" id="UP000013827">
    <property type="component" value="Unassembled WGS sequence"/>
</dbReference>
<dbReference type="AlphaFoldDB" id="A0A0D3IFN6"/>
<protein>
    <submittedName>
        <fullName evidence="2">Uncharacterized protein</fullName>
    </submittedName>
</protein>
<feature type="compositionally biased region" description="Pro residues" evidence="1">
    <location>
        <begin position="183"/>
        <end position="204"/>
    </location>
</feature>
<dbReference type="SUPFAM" id="SSF63570">
    <property type="entry name" value="PABC (PABP) domain"/>
    <property type="match status" value="1"/>
</dbReference>